<name>A0A9J7AZA2_9PROT</name>
<dbReference type="InterPro" id="IPR003439">
    <property type="entry name" value="ABC_transporter-like_ATP-bd"/>
</dbReference>
<dbReference type="GO" id="GO:0005524">
    <property type="term" value="F:ATP binding"/>
    <property type="evidence" value="ECO:0007669"/>
    <property type="project" value="UniProtKB-KW"/>
</dbReference>
<dbReference type="InterPro" id="IPR027417">
    <property type="entry name" value="P-loop_NTPase"/>
</dbReference>
<keyword evidence="2" id="KW-0813">Transport</keyword>
<keyword evidence="4 9" id="KW-0812">Transmembrane</keyword>
<dbReference type="Proteomes" id="UP001060336">
    <property type="component" value="Chromosome"/>
</dbReference>
<dbReference type="AlphaFoldDB" id="A0A9J7AZA2"/>
<feature type="transmembrane region" description="Helical" evidence="9">
    <location>
        <begin position="110"/>
        <end position="130"/>
    </location>
</feature>
<dbReference type="InterPro" id="IPR003593">
    <property type="entry name" value="AAA+_ATPase"/>
</dbReference>
<dbReference type="GO" id="GO:0015658">
    <property type="term" value="F:branched-chain amino acid transmembrane transporter activity"/>
    <property type="evidence" value="ECO:0007669"/>
    <property type="project" value="InterPro"/>
</dbReference>
<dbReference type="KEGG" id="naci:NUH88_03515"/>
<dbReference type="PROSITE" id="PS50893">
    <property type="entry name" value="ABC_TRANSPORTER_2"/>
    <property type="match status" value="1"/>
</dbReference>
<feature type="transmembrane region" description="Helical" evidence="9">
    <location>
        <begin position="240"/>
        <end position="267"/>
    </location>
</feature>
<evidence type="ECO:0000256" key="8">
    <source>
        <dbReference type="ARBA" id="ARBA00023136"/>
    </source>
</evidence>
<dbReference type="Pfam" id="PF00005">
    <property type="entry name" value="ABC_tran"/>
    <property type="match status" value="1"/>
</dbReference>
<dbReference type="InterPro" id="IPR001851">
    <property type="entry name" value="ABC_transp_permease"/>
</dbReference>
<dbReference type="InterPro" id="IPR051120">
    <property type="entry name" value="ABC_AA/LPS_Transport"/>
</dbReference>
<evidence type="ECO:0000256" key="6">
    <source>
        <dbReference type="ARBA" id="ARBA00022840"/>
    </source>
</evidence>
<reference evidence="11" key="1">
    <citation type="submission" date="2022-08" db="EMBL/GenBank/DDBJ databases">
        <title>Nisaea acidiphila sp. nov., isolated from a marine algal debris and emended description of the genus Nisaea Urios et al. 2008.</title>
        <authorList>
            <person name="Kwon K."/>
        </authorList>
    </citation>
    <scope>NUCLEOTIDE SEQUENCE</scope>
    <source>
        <strain evidence="11">MEBiC11861</strain>
    </source>
</reference>
<keyword evidence="7 9" id="KW-1133">Transmembrane helix</keyword>
<dbReference type="GO" id="GO:0005886">
    <property type="term" value="C:plasma membrane"/>
    <property type="evidence" value="ECO:0007669"/>
    <property type="project" value="UniProtKB-SubCell"/>
</dbReference>
<proteinExistence type="predicted"/>
<keyword evidence="6 11" id="KW-0067">ATP-binding</keyword>
<dbReference type="GO" id="GO:0016887">
    <property type="term" value="F:ATP hydrolysis activity"/>
    <property type="evidence" value="ECO:0007669"/>
    <property type="project" value="InterPro"/>
</dbReference>
<accession>A0A9J7AZA2</accession>
<feature type="transmembrane region" description="Helical" evidence="9">
    <location>
        <begin position="31"/>
        <end position="48"/>
    </location>
</feature>
<feature type="transmembrane region" description="Helical" evidence="9">
    <location>
        <begin position="55"/>
        <end position="75"/>
    </location>
</feature>
<dbReference type="Gene3D" id="3.40.50.300">
    <property type="entry name" value="P-loop containing nucleotide triphosphate hydrolases"/>
    <property type="match status" value="1"/>
</dbReference>
<protein>
    <submittedName>
        <fullName evidence="11">ATP-binding cassette domain-containing protein</fullName>
    </submittedName>
</protein>
<evidence type="ECO:0000256" key="2">
    <source>
        <dbReference type="ARBA" id="ARBA00022448"/>
    </source>
</evidence>
<gene>
    <name evidence="11" type="ORF">NUH88_03515</name>
</gene>
<dbReference type="PANTHER" id="PTHR45772">
    <property type="entry name" value="CONSERVED COMPONENT OF ABC TRANSPORTER FOR NATURAL AMINO ACIDS-RELATED"/>
    <property type="match status" value="1"/>
</dbReference>
<dbReference type="RefSeq" id="WP_257770001.1">
    <property type="nucleotide sequence ID" value="NZ_CP102480.1"/>
</dbReference>
<dbReference type="EMBL" id="CP102480">
    <property type="protein sequence ID" value="UUX50773.1"/>
    <property type="molecule type" value="Genomic_DNA"/>
</dbReference>
<evidence type="ECO:0000259" key="10">
    <source>
        <dbReference type="PROSITE" id="PS50893"/>
    </source>
</evidence>
<sequence>MSDRRSQLLLAGAVALAIYAVFFAGGYAHDVLARAGIYAIAAIGYQLVFGRLGALSLAQGCFFGLGAYAAALTALKLDFGFPLTLLAGTALPVLLAAVIAVPVLRLSSHYFALATLGIAQLAVLAATNWTDVTGGANGLYGVPPLAFGGMQIEFGLPLTLLVWTCVGIVLLFSRRLTAGRNGLRVETLREAPKAAAALGIDGTAIRFRFFLVSAAFGGFAGALQAHAVGVVSPDVLSFHILVLLLAMTVIGGRDSPLGAVLGALLLVHLPEWFRDFADYYLVAYGAALLAAIIFLPRGLAGLLPSSNRSALPVPATAVPARRNGDTLSVEMLSKRFGGIDALKDVSLTVAPGEIVGLIGPNGSGKTTLVNVVTGMEKPDSGRVRFGHADLTGLPPEHIARAGIARTFQHPQIAPDLTVRESLDAVGDGDAETLLALVGLESGAETRSGALPPAGQKRLEIARALAAGASLLALDEPAAGLSDPERAQLASLLKKLAADGHAILLIDHAMDFLLPLADRVLCLSAGRVAAEGAPDEVARDRHAVEAYFGESPL</sequence>
<dbReference type="SUPFAM" id="SSF52540">
    <property type="entry name" value="P-loop containing nucleoside triphosphate hydrolases"/>
    <property type="match status" value="1"/>
</dbReference>
<evidence type="ECO:0000313" key="11">
    <source>
        <dbReference type="EMBL" id="UUX50773.1"/>
    </source>
</evidence>
<evidence type="ECO:0000256" key="3">
    <source>
        <dbReference type="ARBA" id="ARBA00022475"/>
    </source>
</evidence>
<feature type="transmembrane region" description="Helical" evidence="9">
    <location>
        <begin position="81"/>
        <end position="103"/>
    </location>
</feature>
<organism evidence="11 12">
    <name type="scientific">Nisaea acidiphila</name>
    <dbReference type="NCBI Taxonomy" id="1862145"/>
    <lineage>
        <taxon>Bacteria</taxon>
        <taxon>Pseudomonadati</taxon>
        <taxon>Pseudomonadota</taxon>
        <taxon>Alphaproteobacteria</taxon>
        <taxon>Rhodospirillales</taxon>
        <taxon>Thalassobaculaceae</taxon>
        <taxon>Nisaea</taxon>
    </lineage>
</organism>
<keyword evidence="12" id="KW-1185">Reference proteome</keyword>
<evidence type="ECO:0000256" key="4">
    <source>
        <dbReference type="ARBA" id="ARBA00022692"/>
    </source>
</evidence>
<feature type="transmembrane region" description="Helical" evidence="9">
    <location>
        <begin position="279"/>
        <end position="299"/>
    </location>
</feature>
<evidence type="ECO:0000256" key="7">
    <source>
        <dbReference type="ARBA" id="ARBA00022989"/>
    </source>
</evidence>
<dbReference type="CDD" id="cd06581">
    <property type="entry name" value="TM_PBP1_LivM_like"/>
    <property type="match status" value="1"/>
</dbReference>
<feature type="domain" description="ABC transporter" evidence="10">
    <location>
        <begin position="327"/>
        <end position="549"/>
    </location>
</feature>
<keyword evidence="8 9" id="KW-0472">Membrane</keyword>
<dbReference type="InterPro" id="IPR043428">
    <property type="entry name" value="LivM-like"/>
</dbReference>
<feature type="transmembrane region" description="Helical" evidence="9">
    <location>
        <begin position="7"/>
        <end position="25"/>
    </location>
</feature>
<dbReference type="SMART" id="SM00382">
    <property type="entry name" value="AAA"/>
    <property type="match status" value="1"/>
</dbReference>
<evidence type="ECO:0000256" key="9">
    <source>
        <dbReference type="SAM" id="Phobius"/>
    </source>
</evidence>
<keyword evidence="3" id="KW-1003">Cell membrane</keyword>
<dbReference type="Pfam" id="PF02653">
    <property type="entry name" value="BPD_transp_2"/>
    <property type="match status" value="1"/>
</dbReference>
<evidence type="ECO:0000313" key="12">
    <source>
        <dbReference type="Proteomes" id="UP001060336"/>
    </source>
</evidence>
<comment type="subcellular location">
    <subcellularLocation>
        <location evidence="1">Cell membrane</location>
        <topology evidence="1">Multi-pass membrane protein</topology>
    </subcellularLocation>
</comment>
<feature type="transmembrane region" description="Helical" evidence="9">
    <location>
        <begin position="150"/>
        <end position="172"/>
    </location>
</feature>
<feature type="transmembrane region" description="Helical" evidence="9">
    <location>
        <begin position="209"/>
        <end position="228"/>
    </location>
</feature>
<keyword evidence="5" id="KW-0547">Nucleotide-binding</keyword>
<evidence type="ECO:0000256" key="5">
    <source>
        <dbReference type="ARBA" id="ARBA00022741"/>
    </source>
</evidence>
<evidence type="ECO:0000256" key="1">
    <source>
        <dbReference type="ARBA" id="ARBA00004651"/>
    </source>
</evidence>